<keyword evidence="10" id="KW-0915">Sodium</keyword>
<dbReference type="OrthoDB" id="9815830at2"/>
<keyword evidence="12" id="KW-1185">Reference proteome</keyword>
<evidence type="ECO:0000256" key="6">
    <source>
        <dbReference type="ARBA" id="ARBA00023303"/>
    </source>
</evidence>
<feature type="transmembrane region" description="Helical" evidence="10">
    <location>
        <begin position="27"/>
        <end position="50"/>
    </location>
</feature>
<evidence type="ECO:0000256" key="3">
    <source>
        <dbReference type="ARBA" id="ARBA00022692"/>
    </source>
</evidence>
<sequence>MDFLSLAIGGCLGSVSRYFISTKVEPFGIGTFIVNVTGSVLLSLIVKFYILDVISELVLYAVGIGFCGAFTTFSTFGYETLQLMLNKKYLLAFLYSLGTAIISFITVYFILVL</sequence>
<dbReference type="GO" id="GO:0005886">
    <property type="term" value="C:plasma membrane"/>
    <property type="evidence" value="ECO:0007669"/>
    <property type="project" value="UniProtKB-SubCell"/>
</dbReference>
<keyword evidence="10" id="KW-0479">Metal-binding</keyword>
<dbReference type="RefSeq" id="WP_146934266.1">
    <property type="nucleotide sequence ID" value="NZ_BJXW01000002.1"/>
</dbReference>
<keyword evidence="10" id="KW-0813">Transport</keyword>
<comment type="activity regulation">
    <text evidence="10">Na(+) is not transported, but it plays an essential structural role and its presence is essential for fluoride channel function.</text>
</comment>
<dbReference type="GO" id="GO:0046872">
    <property type="term" value="F:metal ion binding"/>
    <property type="evidence" value="ECO:0007669"/>
    <property type="project" value="UniProtKB-KW"/>
</dbReference>
<proteinExistence type="inferred from homology"/>
<comment type="similarity">
    <text evidence="7 10">Belongs to the fluoride channel Fluc/FEX (TC 1.A.43) family.</text>
</comment>
<reference evidence="11 12" key="1">
    <citation type="submission" date="2019-07" db="EMBL/GenBank/DDBJ databases">
        <title>Whole genome shotgun sequence of Cerasibacillus quisquiliarum NBRC 102429.</title>
        <authorList>
            <person name="Hosoyama A."/>
            <person name="Uohara A."/>
            <person name="Ohji S."/>
            <person name="Ichikawa N."/>
        </authorList>
    </citation>
    <scope>NUCLEOTIDE SEQUENCE [LARGE SCALE GENOMIC DNA]</scope>
    <source>
        <strain evidence="11 12">NBRC 102429</strain>
    </source>
</reference>
<dbReference type="PANTHER" id="PTHR28259:SF1">
    <property type="entry name" value="FLUORIDE EXPORT PROTEIN 1-RELATED"/>
    <property type="match status" value="1"/>
</dbReference>
<dbReference type="GO" id="GO:0062054">
    <property type="term" value="F:fluoride channel activity"/>
    <property type="evidence" value="ECO:0007669"/>
    <property type="project" value="UniProtKB-UniRule"/>
</dbReference>
<evidence type="ECO:0000256" key="7">
    <source>
        <dbReference type="ARBA" id="ARBA00035120"/>
    </source>
</evidence>
<feature type="binding site" evidence="10">
    <location>
        <position position="68"/>
    </location>
    <ligand>
        <name>Na(+)</name>
        <dbReference type="ChEBI" id="CHEBI:29101"/>
        <note>structural</note>
    </ligand>
</feature>
<evidence type="ECO:0000256" key="5">
    <source>
        <dbReference type="ARBA" id="ARBA00023136"/>
    </source>
</evidence>
<gene>
    <name evidence="10 11" type="primary">crcB</name>
    <name evidence="10" type="synonym">fluC</name>
    <name evidence="11" type="ORF">CQU01_00820</name>
</gene>
<dbReference type="PANTHER" id="PTHR28259">
    <property type="entry name" value="FLUORIDE EXPORT PROTEIN 1-RELATED"/>
    <property type="match status" value="1"/>
</dbReference>
<dbReference type="HAMAP" id="MF_00454">
    <property type="entry name" value="FluC"/>
    <property type="match status" value="1"/>
</dbReference>
<keyword evidence="2 10" id="KW-1003">Cell membrane</keyword>
<accession>A0A511UTD6</accession>
<comment type="catalytic activity">
    <reaction evidence="8">
        <text>fluoride(in) = fluoride(out)</text>
        <dbReference type="Rhea" id="RHEA:76159"/>
        <dbReference type="ChEBI" id="CHEBI:17051"/>
    </reaction>
    <physiologicalReaction direction="left-to-right" evidence="8">
        <dbReference type="Rhea" id="RHEA:76160"/>
    </physiologicalReaction>
</comment>
<dbReference type="GO" id="GO:0140114">
    <property type="term" value="P:cellular detoxification of fluoride"/>
    <property type="evidence" value="ECO:0007669"/>
    <property type="project" value="UniProtKB-UniRule"/>
</dbReference>
<keyword evidence="6 10" id="KW-0407">Ion channel</keyword>
<evidence type="ECO:0000256" key="4">
    <source>
        <dbReference type="ARBA" id="ARBA00022989"/>
    </source>
</evidence>
<evidence type="ECO:0000256" key="1">
    <source>
        <dbReference type="ARBA" id="ARBA00004651"/>
    </source>
</evidence>
<feature type="transmembrane region" description="Helical" evidence="10">
    <location>
        <begin position="57"/>
        <end position="78"/>
    </location>
</feature>
<keyword evidence="10" id="KW-0406">Ion transport</keyword>
<keyword evidence="5 10" id="KW-0472">Membrane</keyword>
<name>A0A511UTD6_9BACI</name>
<dbReference type="Pfam" id="PF02537">
    <property type="entry name" value="CRCB"/>
    <property type="match status" value="1"/>
</dbReference>
<protein>
    <recommendedName>
        <fullName evidence="10">Fluoride-specific ion channel FluC</fullName>
    </recommendedName>
</protein>
<comment type="subcellular location">
    <subcellularLocation>
        <location evidence="1 10">Cell membrane</location>
        <topology evidence="1 10">Multi-pass membrane protein</topology>
    </subcellularLocation>
</comment>
<evidence type="ECO:0000256" key="8">
    <source>
        <dbReference type="ARBA" id="ARBA00035585"/>
    </source>
</evidence>
<comment type="function">
    <text evidence="9 10">Fluoride-specific ion channel. Important for reducing fluoride concentration in the cell, thus reducing its toxicity.</text>
</comment>
<comment type="caution">
    <text evidence="11">The sequence shown here is derived from an EMBL/GenBank/DDBJ whole genome shotgun (WGS) entry which is preliminary data.</text>
</comment>
<dbReference type="EMBL" id="BJXW01000002">
    <property type="protein sequence ID" value="GEN29844.1"/>
    <property type="molecule type" value="Genomic_DNA"/>
</dbReference>
<feature type="binding site" evidence="10">
    <location>
        <position position="71"/>
    </location>
    <ligand>
        <name>Na(+)</name>
        <dbReference type="ChEBI" id="CHEBI:29101"/>
        <note>structural</note>
    </ligand>
</feature>
<dbReference type="AlphaFoldDB" id="A0A511UTD6"/>
<evidence type="ECO:0000256" key="2">
    <source>
        <dbReference type="ARBA" id="ARBA00022475"/>
    </source>
</evidence>
<keyword evidence="3 10" id="KW-0812">Transmembrane</keyword>
<evidence type="ECO:0000313" key="11">
    <source>
        <dbReference type="EMBL" id="GEN29844.1"/>
    </source>
</evidence>
<dbReference type="InterPro" id="IPR003691">
    <property type="entry name" value="FluC"/>
</dbReference>
<keyword evidence="4 10" id="KW-1133">Transmembrane helix</keyword>
<feature type="transmembrane region" description="Helical" evidence="10">
    <location>
        <begin position="90"/>
        <end position="111"/>
    </location>
</feature>
<organism evidence="11 12">
    <name type="scientific">Cerasibacillus quisquiliarum</name>
    <dbReference type="NCBI Taxonomy" id="227865"/>
    <lineage>
        <taxon>Bacteria</taxon>
        <taxon>Bacillati</taxon>
        <taxon>Bacillota</taxon>
        <taxon>Bacilli</taxon>
        <taxon>Bacillales</taxon>
        <taxon>Bacillaceae</taxon>
        <taxon>Cerasibacillus</taxon>
    </lineage>
</organism>
<dbReference type="Proteomes" id="UP000321491">
    <property type="component" value="Unassembled WGS sequence"/>
</dbReference>
<evidence type="ECO:0000313" key="12">
    <source>
        <dbReference type="Proteomes" id="UP000321491"/>
    </source>
</evidence>
<evidence type="ECO:0000256" key="9">
    <source>
        <dbReference type="ARBA" id="ARBA00049940"/>
    </source>
</evidence>
<evidence type="ECO:0000256" key="10">
    <source>
        <dbReference type="HAMAP-Rule" id="MF_00454"/>
    </source>
</evidence>